<dbReference type="Pfam" id="PF14299">
    <property type="entry name" value="PP2"/>
    <property type="match status" value="1"/>
</dbReference>
<proteinExistence type="predicted"/>
<reference evidence="1 2" key="1">
    <citation type="submission" date="2021-09" db="EMBL/GenBank/DDBJ databases">
        <title>Genomic insights and catalytic innovation underlie evolution of tropane alkaloids biosynthesis.</title>
        <authorList>
            <person name="Wang Y.-J."/>
            <person name="Tian T."/>
            <person name="Huang J.-P."/>
            <person name="Huang S.-X."/>
        </authorList>
    </citation>
    <scope>NUCLEOTIDE SEQUENCE [LARGE SCALE GENOMIC DNA]</scope>
    <source>
        <strain evidence="1">KIB-2018</strain>
        <tissue evidence="1">Leaf</tissue>
    </source>
</reference>
<dbReference type="PANTHER" id="PTHR48478:SF1">
    <property type="entry name" value="LECTIN-LIKE"/>
    <property type="match status" value="1"/>
</dbReference>
<gene>
    <name evidence="1" type="ORF">K2173_000394</name>
</gene>
<protein>
    <recommendedName>
        <fullName evidence="3">Phloem protein 2</fullName>
    </recommendedName>
</protein>
<evidence type="ECO:0008006" key="3">
    <source>
        <dbReference type="Google" id="ProtNLM"/>
    </source>
</evidence>
<dbReference type="InterPro" id="IPR052147">
    <property type="entry name" value="PP2-like/Lectin"/>
</dbReference>
<evidence type="ECO:0000313" key="2">
    <source>
        <dbReference type="Proteomes" id="UP001159364"/>
    </source>
</evidence>
<dbReference type="GO" id="GO:0030246">
    <property type="term" value="F:carbohydrate binding"/>
    <property type="evidence" value="ECO:0007669"/>
    <property type="project" value="InterPro"/>
</dbReference>
<keyword evidence="2" id="KW-1185">Reference proteome</keyword>
<name>A0AAV8SXD2_9ROSI</name>
<dbReference type="PANTHER" id="PTHR48478">
    <property type="entry name" value="LECTIN-LIKE"/>
    <property type="match status" value="1"/>
</dbReference>
<sequence>MSKGPHYLAEEEPQHIQEKEWVFKPKSFNITWGSDNRYWRFLGDKEVELVQVSWVEVKARINKLKRGKYQISFLLSLNNGAFGWRDCPLYIMAKVGTGKFIRHKIELPEPGKERKLLPPEFVVEVKNDNESLNFGLYEVWSGKWKGGLVIHEAEVSRID</sequence>
<dbReference type="Proteomes" id="UP001159364">
    <property type="component" value="Linkage Group LG07"/>
</dbReference>
<comment type="caution">
    <text evidence="1">The sequence shown here is derived from an EMBL/GenBank/DDBJ whole genome shotgun (WGS) entry which is preliminary data.</text>
</comment>
<dbReference type="InterPro" id="IPR025886">
    <property type="entry name" value="PP2-like"/>
</dbReference>
<accession>A0AAV8SXD2</accession>
<organism evidence="1 2">
    <name type="scientific">Erythroxylum novogranatense</name>
    <dbReference type="NCBI Taxonomy" id="1862640"/>
    <lineage>
        <taxon>Eukaryota</taxon>
        <taxon>Viridiplantae</taxon>
        <taxon>Streptophyta</taxon>
        <taxon>Embryophyta</taxon>
        <taxon>Tracheophyta</taxon>
        <taxon>Spermatophyta</taxon>
        <taxon>Magnoliopsida</taxon>
        <taxon>eudicotyledons</taxon>
        <taxon>Gunneridae</taxon>
        <taxon>Pentapetalae</taxon>
        <taxon>rosids</taxon>
        <taxon>fabids</taxon>
        <taxon>Malpighiales</taxon>
        <taxon>Erythroxylaceae</taxon>
        <taxon>Erythroxylum</taxon>
    </lineage>
</organism>
<dbReference type="AlphaFoldDB" id="A0AAV8SXD2"/>
<evidence type="ECO:0000313" key="1">
    <source>
        <dbReference type="EMBL" id="KAJ8758673.1"/>
    </source>
</evidence>
<dbReference type="EMBL" id="JAIWQS010000007">
    <property type="protein sequence ID" value="KAJ8758673.1"/>
    <property type="molecule type" value="Genomic_DNA"/>
</dbReference>